<organism evidence="6 7">
    <name type="scientific">Albidovulum sediminicola</name>
    <dbReference type="NCBI Taxonomy" id="2984331"/>
    <lineage>
        <taxon>Bacteria</taxon>
        <taxon>Pseudomonadati</taxon>
        <taxon>Pseudomonadota</taxon>
        <taxon>Alphaproteobacteria</taxon>
        <taxon>Rhodobacterales</taxon>
        <taxon>Paracoccaceae</taxon>
        <taxon>Albidovulum</taxon>
    </lineage>
</organism>
<keyword evidence="2 4" id="KW-0479">Metal-binding</keyword>
<protein>
    <recommendedName>
        <fullName evidence="5">Cytochrome c domain-containing protein</fullName>
    </recommendedName>
</protein>
<evidence type="ECO:0000256" key="2">
    <source>
        <dbReference type="ARBA" id="ARBA00022723"/>
    </source>
</evidence>
<keyword evidence="3 4" id="KW-0408">Iron</keyword>
<proteinExistence type="predicted"/>
<feature type="domain" description="Cytochrome c" evidence="5">
    <location>
        <begin position="137"/>
        <end position="234"/>
    </location>
</feature>
<sequence>MILRLFCLVACLAATPLRSEEAQSFTLSVAPEIARTGLLEYMLPRFSLKTGRKAVVVASGGDASLHPVQTGAPAQLAREGVPYALTLLTGNSAAALFAGWLASGPGQAAITGFEPDAGAPFTVPARAEAVEEVRFEGDATLGIQVARRHCARCHSVDDSGALAMGQAPSFAVLRALSDWSERLTTFFLRAPHPAFVQVAGLSAPFDPASPPAIVPLVITTAEFDALLAYASTVAPADLGAEIESR</sequence>
<evidence type="ECO:0000256" key="1">
    <source>
        <dbReference type="ARBA" id="ARBA00022617"/>
    </source>
</evidence>
<dbReference type="RefSeq" id="WP_263721041.1">
    <property type="nucleotide sequence ID" value="NZ_JAOWLA010000005.1"/>
</dbReference>
<evidence type="ECO:0000256" key="3">
    <source>
        <dbReference type="ARBA" id="ARBA00023004"/>
    </source>
</evidence>
<comment type="caution">
    <text evidence="6">The sequence shown here is derived from an EMBL/GenBank/DDBJ whole genome shotgun (WGS) entry which is preliminary data.</text>
</comment>
<gene>
    <name evidence="6" type="ORF">OE647_07210</name>
</gene>
<name>A0ABT2Z0B8_9RHOB</name>
<dbReference type="InterPro" id="IPR009056">
    <property type="entry name" value="Cyt_c-like_dom"/>
</dbReference>
<dbReference type="PROSITE" id="PS51007">
    <property type="entry name" value="CYTC"/>
    <property type="match status" value="1"/>
</dbReference>
<evidence type="ECO:0000313" key="6">
    <source>
        <dbReference type="EMBL" id="MCV2864528.1"/>
    </source>
</evidence>
<evidence type="ECO:0000313" key="7">
    <source>
        <dbReference type="Proteomes" id="UP001652503"/>
    </source>
</evidence>
<keyword evidence="1 4" id="KW-0349">Heme</keyword>
<evidence type="ECO:0000256" key="4">
    <source>
        <dbReference type="PROSITE-ProRule" id="PRU00433"/>
    </source>
</evidence>
<dbReference type="Proteomes" id="UP001652503">
    <property type="component" value="Unassembled WGS sequence"/>
</dbReference>
<accession>A0ABT2Z0B8</accession>
<dbReference type="InterPro" id="IPR036909">
    <property type="entry name" value="Cyt_c-like_dom_sf"/>
</dbReference>
<dbReference type="SUPFAM" id="SSF46626">
    <property type="entry name" value="Cytochrome c"/>
    <property type="match status" value="1"/>
</dbReference>
<dbReference type="EMBL" id="JAOWLA010000005">
    <property type="protein sequence ID" value="MCV2864528.1"/>
    <property type="molecule type" value="Genomic_DNA"/>
</dbReference>
<evidence type="ECO:0000259" key="5">
    <source>
        <dbReference type="PROSITE" id="PS51007"/>
    </source>
</evidence>
<reference evidence="6 7" key="1">
    <citation type="submission" date="2022-10" db="EMBL/GenBank/DDBJ databases">
        <title>Defluviimonas sp. nov., isolated from ocean surface water.</title>
        <authorList>
            <person name="He W."/>
            <person name="Wang L."/>
            <person name="Zhang D.-F."/>
        </authorList>
    </citation>
    <scope>NUCLEOTIDE SEQUENCE [LARGE SCALE GENOMIC DNA]</scope>
    <source>
        <strain evidence="6 7">WL0075</strain>
    </source>
</reference>
<keyword evidence="7" id="KW-1185">Reference proteome</keyword>